<evidence type="ECO:0000313" key="3">
    <source>
        <dbReference type="RefSeq" id="XP_005110269.1"/>
    </source>
</evidence>
<evidence type="ECO:0000256" key="1">
    <source>
        <dbReference type="SAM" id="MobiDB-lite"/>
    </source>
</evidence>
<name>A0ABM0K727_APLCA</name>
<feature type="region of interest" description="Disordered" evidence="1">
    <location>
        <begin position="298"/>
        <end position="317"/>
    </location>
</feature>
<reference evidence="3" key="1">
    <citation type="submission" date="2025-08" db="UniProtKB">
        <authorList>
            <consortium name="RefSeq"/>
        </authorList>
    </citation>
    <scope>IDENTIFICATION</scope>
</reference>
<feature type="compositionally biased region" description="Polar residues" evidence="1">
    <location>
        <begin position="508"/>
        <end position="521"/>
    </location>
</feature>
<accession>A0ABM0K727</accession>
<feature type="compositionally biased region" description="Basic and acidic residues" evidence="1">
    <location>
        <begin position="301"/>
        <end position="317"/>
    </location>
</feature>
<evidence type="ECO:0000313" key="2">
    <source>
        <dbReference type="Proteomes" id="UP000694888"/>
    </source>
</evidence>
<dbReference type="Proteomes" id="UP000694888">
    <property type="component" value="Unplaced"/>
</dbReference>
<sequence>MGDESFRIDLGTTSPVDLLPLVVVSSSTPQKFEKSTKKYDSNCRSSSNSNANVVSSNFDLDIISISSGSDHHDVIDLDDLDLDLDSDMNVVVIDSEGSLSDGDSCIITDGIHETLPSISDGYPESVPRKKLKLSLQRVKSDSVSRPQKKRHKTALDNKIDPPDDLPDLQVIASTKANISNVDLKVLELEQKPKENERGHGGSFKNVSMVKKELCSSKGHVNHIIALPKSRHLIRTDRESAWEVLDSLQNPSGKTKVPCTEDEVCKKKTRDRINAEPLETLSFPFHGLKSLCNSFNSGNDGGYEKSENNHDVSEKKIRKEDKCEETQAFLSSMNAGDSVYDVPVEKPVCIPWDPDRSQHTSSLSSVLERSNSMFYHQDGCNRSASSKENVQQGLHTSVDTLDDLNSKAKVPHEEINFHKKATAGKMCAEPLVGSVPFLLSDLPFNSFLDRTESDTEQRENSHKIVQKESLKGCLSDEKETCSTSLKTGGLKSGSLDEVSDCDVSRHTRTSSPSSGVEEGNSSVLHHQGDFHSVAKDTQVQNLDSSVFPRKLTASGLPKQMAYLKRNIILMPSSPVVLLPCSSITAVQKEFSFYHTDIVEAALDFDNTLDALILLLDFSASYKPTKEVTGKVVKALIEKSEQGPFRQFVTLSILSLWQQHPGVFSISTDDFKSAVLSGDGTNLSVIITELHLSLFTRNLCDSAAARYSSAFSLLSVNKEGNREGLKLILQTLCGMILSKSQEQLFSSVATVESCDGEDPALISFESLAQVSALQHAVSLGIVSSRNENECLLFLAGELSQLYKTLHCCESKVLFLSTLEIPKLVLLVIRRLLLEQNVGAVHFSKCGPSVAALLPCFRDVISLHSANNMCSQHCQEYPFLFYYLLRSTAECIKYRMNESPRSRLLNRGLARVMLNEQEVTGLRQCVLEFSCSMMKCPLFQTSSRIWLELLDCVVGSYCN</sequence>
<dbReference type="GeneID" id="101854210"/>
<feature type="region of interest" description="Disordered" evidence="1">
    <location>
        <begin position="482"/>
        <end position="521"/>
    </location>
</feature>
<protein>
    <submittedName>
        <fullName evidence="3">Uncharacterized protein LOC101854210</fullName>
    </submittedName>
</protein>
<dbReference type="RefSeq" id="XP_005110269.1">
    <property type="nucleotide sequence ID" value="XM_005110212.3"/>
</dbReference>
<organism evidence="2 3">
    <name type="scientific">Aplysia californica</name>
    <name type="common">California sea hare</name>
    <dbReference type="NCBI Taxonomy" id="6500"/>
    <lineage>
        <taxon>Eukaryota</taxon>
        <taxon>Metazoa</taxon>
        <taxon>Spiralia</taxon>
        <taxon>Lophotrochozoa</taxon>
        <taxon>Mollusca</taxon>
        <taxon>Gastropoda</taxon>
        <taxon>Heterobranchia</taxon>
        <taxon>Euthyneura</taxon>
        <taxon>Tectipleura</taxon>
        <taxon>Aplysiida</taxon>
        <taxon>Aplysioidea</taxon>
        <taxon>Aplysiidae</taxon>
        <taxon>Aplysia</taxon>
    </lineage>
</organism>
<keyword evidence="2" id="KW-1185">Reference proteome</keyword>
<proteinExistence type="predicted"/>
<feature type="region of interest" description="Disordered" evidence="1">
    <location>
        <begin position="135"/>
        <end position="161"/>
    </location>
</feature>
<gene>
    <name evidence="3" type="primary">LOC101854210</name>
</gene>